<dbReference type="PANTHER" id="PTHR46091:SF2">
    <property type="entry name" value="AMINE OXIDASE DOMAIN-CONTAINING PROTEIN"/>
    <property type="match status" value="1"/>
</dbReference>
<sequence length="174" mass="19488">KSCMTLLTMARYEWFQDWEETKVGKRGQEYLNLKNSIARELLEWALTIFPQLRDKVVMVEAATPLTNVHYLGAPRDNQGKTQSRCGLGVQGDRKLRTRPGEITKHKLKTQAVVSLMPGTSSVLQGQDVFCNGMAGALHGGLLCASAVLNQILYLDLVALKIHLKHQNTNKKKTR</sequence>
<keyword evidence="2" id="KW-0732">Signal</keyword>
<keyword evidence="5" id="KW-0520">NAD</keyword>
<dbReference type="Proteomes" id="UP001482620">
    <property type="component" value="Unassembled WGS sequence"/>
</dbReference>
<evidence type="ECO:0000256" key="2">
    <source>
        <dbReference type="ARBA" id="ARBA00022729"/>
    </source>
</evidence>
<reference evidence="6 7" key="1">
    <citation type="submission" date="2021-06" db="EMBL/GenBank/DDBJ databases">
        <authorList>
            <person name="Palmer J.M."/>
        </authorList>
    </citation>
    <scope>NUCLEOTIDE SEQUENCE [LARGE SCALE GENOMIC DNA]</scope>
    <source>
        <strain evidence="7">if_2019</strain>
        <tissue evidence="6">Muscle</tissue>
    </source>
</reference>
<evidence type="ECO:0000256" key="3">
    <source>
        <dbReference type="ARBA" id="ARBA00022827"/>
    </source>
</evidence>
<evidence type="ECO:0000256" key="1">
    <source>
        <dbReference type="ARBA" id="ARBA00022630"/>
    </source>
</evidence>
<proteinExistence type="predicted"/>
<dbReference type="InterPro" id="IPR052206">
    <property type="entry name" value="Retinol_saturase"/>
</dbReference>
<comment type="caution">
    <text evidence="6">The sequence shown here is derived from an EMBL/GenBank/DDBJ whole genome shotgun (WGS) entry which is preliminary data.</text>
</comment>
<dbReference type="EMBL" id="JAHRIQ010015629">
    <property type="protein sequence ID" value="MEQ2226596.1"/>
    <property type="molecule type" value="Genomic_DNA"/>
</dbReference>
<keyword evidence="4" id="KW-0521">NADP</keyword>
<keyword evidence="3" id="KW-0274">FAD</keyword>
<evidence type="ECO:0000313" key="6">
    <source>
        <dbReference type="EMBL" id="MEQ2226596.1"/>
    </source>
</evidence>
<evidence type="ECO:0000256" key="5">
    <source>
        <dbReference type="ARBA" id="ARBA00023027"/>
    </source>
</evidence>
<keyword evidence="1" id="KW-0285">Flavoprotein</keyword>
<evidence type="ECO:0000313" key="7">
    <source>
        <dbReference type="Proteomes" id="UP001482620"/>
    </source>
</evidence>
<protein>
    <submittedName>
        <fullName evidence="6">Uncharacterized protein</fullName>
    </submittedName>
</protein>
<accession>A0ABV0T3E1</accession>
<name>A0ABV0T3E1_9TELE</name>
<evidence type="ECO:0000256" key="4">
    <source>
        <dbReference type="ARBA" id="ARBA00022857"/>
    </source>
</evidence>
<gene>
    <name evidence="6" type="ORF">ILYODFUR_028956</name>
</gene>
<dbReference type="PANTHER" id="PTHR46091">
    <property type="entry name" value="BLR7054 PROTEIN"/>
    <property type="match status" value="1"/>
</dbReference>
<organism evidence="6 7">
    <name type="scientific">Ilyodon furcidens</name>
    <name type="common">goldbreast splitfin</name>
    <dbReference type="NCBI Taxonomy" id="33524"/>
    <lineage>
        <taxon>Eukaryota</taxon>
        <taxon>Metazoa</taxon>
        <taxon>Chordata</taxon>
        <taxon>Craniata</taxon>
        <taxon>Vertebrata</taxon>
        <taxon>Euteleostomi</taxon>
        <taxon>Actinopterygii</taxon>
        <taxon>Neopterygii</taxon>
        <taxon>Teleostei</taxon>
        <taxon>Neoteleostei</taxon>
        <taxon>Acanthomorphata</taxon>
        <taxon>Ovalentaria</taxon>
        <taxon>Atherinomorphae</taxon>
        <taxon>Cyprinodontiformes</taxon>
        <taxon>Goodeidae</taxon>
        <taxon>Ilyodon</taxon>
    </lineage>
</organism>
<keyword evidence="7" id="KW-1185">Reference proteome</keyword>
<feature type="non-terminal residue" evidence="6">
    <location>
        <position position="1"/>
    </location>
</feature>